<sequence length="1735" mass="185284">MPLASKINANRELKRIAAENRHLYARLLSNIEAQSSSRRVAAPCSGLYVSRTPPNRKYLFTGKGEEHNPLYQTSVCIPLHHRCRLTVAEASAASREEAELGAIIDALAVAPSSTEWARIMRVLDSDLFVSFAALLTNLNAYALVRVVRAQPARAGPATLRAPFALETRPQFRATVAAELASIDDAEVVSRNQSDKIADGNVPLTRGSAVGPQAQTLESRQHARHYDVGVTGDWAPSARDAIKLALFKSLDVLQDHAVDEWREAGREGALLLNELARGGCCTSEMDVCVLNSALRCGSVSQNPSCTAVTEDVALRFRCVAGSDSISVTTTSVERAPKESHIRPSCAPLGSVKESGLAAASSAPSGEAAGLVVSDEICLPFPISAVTIRRPFVDEDACRSRPTLKELRWPRQCMTGAALLLLAAAKASLYRSATPTCSALMSDSNAALEGVSAVSVCCKSPVVSAFEWPRAPFFSTFCNSTALQRGLFSHGEPWGVESNTAQDTTGSPAQNQWHCPDVVAMIASMRAALHLPLRSYPKITFEQTALHDPARRMQELAQGLYGDVDVLTRVHVWWETPRDCFVACAVSDPALHHRNAIRSGSEASSRAWLSCADTGYPRGPLLLLVAAVCSLYDQIVSRVATAAAECYPMVPVKNSFARGGLDFLLFSWFEASPQVRCFTIGSTPPSYAQQPRSEATSLLNGSTHHELGPSMTRAMLFYDVLGQRVLFAETHATNAEDAVARMNFLSVEQNIPSRDLYAPPSTVAQRPFRSVPRQRRWQRSRQLLERSLQRSIDATDGTGADHLARSSQCAGHQTHNRMLVAAAVRACIGACASEAGALWTVLQVVAKVTATRAGAASESGGINGEGGVRARQLLSARLLEDSSPTAEPFAGQAGSEEDRGWWTGGHDVAWNCRPLGKEAAPPRAGVMEAQLCMGTSLGAAATTDGKPAAAASVEVLILRCRVDAMRSASEVAAAEWLCEKRVTESLSLCRLGTVTLTTAQAVSGIFPALALLCRRALEYIYSEARYAPLVSILPPMSDVLAWCAAAAPMFAGTGGGYLPYEARFYAAPKLLGELLQGAAGKYRCSYNIPSPRGRVKSAASGADRGEGCAEVERERGEAAQPSTIFYTSKPIHVDTAANGDATRQQHGSRLAKPPAVACTLYLESLLGNGASPSAAAVSPTCPSPVAIPFILGHGVGRTKREAWRSAAWQAVRLQFPAVLAQLEAYRDVSELLQRPAQLNQLVRSSGLDRNSVWGGVAPVVYKLNFDCSVLFPSSVRNAATEVAASASVQAVRQSQCGVTAVRTDGSKLCVVPGCRATAASSGEAYTAAVAVVLRAVRGAAQEAAAHMTSATMGTTASRTGWAAMPPSSPGSVSGAARSPDSCPYAAWRDTTHYGKSIWHAYAGALSAYLDSDVVVHPVAAEDISVDELGSLSRGAGSGRRLSRRVVLSKVQVRMRDGRIGAATAAGNVSLGFTDQQSRASRRITSFGAFSVAAGCGAIDANVGDGADGILFECTAASLFTRRWLPLDTAANGTRVGAVAAAAPLPRENPSRLLQEITRWLSDITQECGLPLAVREELRGLLCARACDLARIQDSYRSTPAERVEALLMRWVGRRAQVRIRRINSSVVAYPSLANQMVWVAEALVEIQAERRRSGSPSSSHAGLPLDGNVLQLLDQDGELKSCAGTREHLDRPWVAARAVGVTSNEAAWQLYRHVCDALRDVVATEPSPRSVEKRWRQ</sequence>
<gene>
    <name evidence="1" type="ORF">LdCL_170009300</name>
</gene>
<dbReference type="EMBL" id="CP029516">
    <property type="protein sequence ID" value="AYU77797.1"/>
    <property type="molecule type" value="Genomic_DNA"/>
</dbReference>
<accession>A0A3Q8IJC3</accession>
<protein>
    <submittedName>
        <fullName evidence="1">Uncharacterized protein</fullName>
    </submittedName>
</protein>
<dbReference type="VEuPathDB" id="TriTrypDB:LdBPK_170380.1"/>
<dbReference type="OrthoDB" id="261706at2759"/>
<name>A0A3Q8IJC3_LEIDO</name>
<dbReference type="VEuPathDB" id="TriTrypDB:LDHU3_17.0650"/>
<evidence type="ECO:0000313" key="2">
    <source>
        <dbReference type="Proteomes" id="UP000274082"/>
    </source>
</evidence>
<dbReference type="VEuPathDB" id="TriTrypDB:LdCL_170009300"/>
<organism evidence="1 2">
    <name type="scientific">Leishmania donovani</name>
    <dbReference type="NCBI Taxonomy" id="5661"/>
    <lineage>
        <taxon>Eukaryota</taxon>
        <taxon>Discoba</taxon>
        <taxon>Euglenozoa</taxon>
        <taxon>Kinetoplastea</taxon>
        <taxon>Metakinetoplastina</taxon>
        <taxon>Trypanosomatida</taxon>
        <taxon>Trypanosomatidae</taxon>
        <taxon>Leishmaniinae</taxon>
        <taxon>Leishmania</taxon>
    </lineage>
</organism>
<keyword evidence="2" id="KW-1185">Reference proteome</keyword>
<dbReference type="Proteomes" id="UP000274082">
    <property type="component" value="Chromosome 17"/>
</dbReference>
<reference evidence="1 2" key="1">
    <citation type="journal article" date="2018" name="Sci. Rep.">
        <title>A complete Leishmania donovani reference genome identifies novel genetic variations associated with virulence.</title>
        <authorList>
            <person name="Lypaczewski P."/>
            <person name="Hoshizaki J."/>
            <person name="Zhang W.-W."/>
            <person name="McCall L.-I."/>
            <person name="Torcivia-Rodriguez J."/>
            <person name="Simonyan V."/>
            <person name="Kaur A."/>
            <person name="Dewar K."/>
            <person name="Matlashewski G."/>
        </authorList>
    </citation>
    <scope>NUCLEOTIDE SEQUENCE [LARGE SCALE GENOMIC DNA]</scope>
    <source>
        <strain evidence="1 2">LdCL</strain>
    </source>
</reference>
<proteinExistence type="predicted"/>
<evidence type="ECO:0000313" key="1">
    <source>
        <dbReference type="EMBL" id="AYU77797.1"/>
    </source>
</evidence>